<dbReference type="GO" id="GO:0046872">
    <property type="term" value="F:metal ion binding"/>
    <property type="evidence" value="ECO:0007669"/>
    <property type="project" value="InterPro"/>
</dbReference>
<sequence>MWQHLPLRVYLLILKAITALLPRRWPHCLEGPGSARDLVRLLAEAGHRRVLVVSDAELVRLGLVAPLLEELERHGVAWALFDGVTPDPDIGQVEAGLACLSAHRAEALLAIGGGSPIDAAKLIGARARNRRPVRRLAGLFRIHRGMPPLYAIPTTAGTGSETTLAAVVSDPARRRKLAAVDPRLLPRATALDPELMVGLPPHITAATGMDALTHAVEAFLSRNALPRTDRAALQAARETLTQLPRCVAAGHDLEARLHMARAAHQAGYAFTQAGVGYIHAIAHQLGAWYHLPYGLANAMVMPHLLEASLPTIAPRLAALARHCQVTTSTDDGVAAEAFIARVRRLNTDFGIPERVAALRGEDIPALARAARAEVRFTYAVPRYLGQAELESLLYGLMAQPASAGDDIAATEGDNGRPS</sequence>
<evidence type="ECO:0000259" key="5">
    <source>
        <dbReference type="Pfam" id="PF25137"/>
    </source>
</evidence>
<dbReference type="FunFam" id="3.40.50.1970:FF:000003">
    <property type="entry name" value="Alcohol dehydrogenase, iron-containing"/>
    <property type="match status" value="1"/>
</dbReference>
<evidence type="ECO:0000256" key="1">
    <source>
        <dbReference type="ARBA" id="ARBA00001962"/>
    </source>
</evidence>
<evidence type="ECO:0000259" key="4">
    <source>
        <dbReference type="Pfam" id="PF00465"/>
    </source>
</evidence>
<dbReference type="PANTHER" id="PTHR11496:SF102">
    <property type="entry name" value="ALCOHOL DEHYDROGENASE 4"/>
    <property type="match status" value="1"/>
</dbReference>
<dbReference type="FunFam" id="1.20.1090.10:FF:000001">
    <property type="entry name" value="Aldehyde-alcohol dehydrogenase"/>
    <property type="match status" value="1"/>
</dbReference>
<evidence type="ECO:0000313" key="6">
    <source>
        <dbReference type="EMBL" id="NAW32855.1"/>
    </source>
</evidence>
<dbReference type="OrthoDB" id="9815791at2"/>
<gene>
    <name evidence="6" type="ORF">GRB96_00225</name>
</gene>
<name>A0A7X5AME5_9GAMM</name>
<accession>A0A7X5AME5</accession>
<dbReference type="GO" id="GO:0004022">
    <property type="term" value="F:alcohol dehydrogenase (NAD+) activity"/>
    <property type="evidence" value="ECO:0007669"/>
    <property type="project" value="TreeGrafter"/>
</dbReference>
<feature type="domain" description="Fe-containing alcohol dehydrogenase-like C-terminal" evidence="5">
    <location>
        <begin position="204"/>
        <end position="393"/>
    </location>
</feature>
<dbReference type="InterPro" id="IPR056798">
    <property type="entry name" value="ADH_Fe_C"/>
</dbReference>
<dbReference type="Gene3D" id="1.20.1090.10">
    <property type="entry name" value="Dehydroquinate synthase-like - alpha domain"/>
    <property type="match status" value="1"/>
</dbReference>
<keyword evidence="7" id="KW-1185">Reference proteome</keyword>
<keyword evidence="3" id="KW-0560">Oxidoreductase</keyword>
<dbReference type="Proteomes" id="UP000487929">
    <property type="component" value="Unassembled WGS sequence"/>
</dbReference>
<comment type="caution">
    <text evidence="6">The sequence shown here is derived from an EMBL/GenBank/DDBJ whole genome shotgun (WGS) entry which is preliminary data.</text>
</comment>
<dbReference type="Pfam" id="PF00465">
    <property type="entry name" value="Fe-ADH"/>
    <property type="match status" value="1"/>
</dbReference>
<comment type="similarity">
    <text evidence="2">Belongs to the iron-containing alcohol dehydrogenase family.</text>
</comment>
<protein>
    <submittedName>
        <fullName evidence="6">Iron-containing alcohol dehydrogenase</fullName>
    </submittedName>
</protein>
<organism evidence="6 7">
    <name type="scientific">Halomonas alimentaria</name>
    <dbReference type="NCBI Taxonomy" id="147248"/>
    <lineage>
        <taxon>Bacteria</taxon>
        <taxon>Pseudomonadati</taxon>
        <taxon>Pseudomonadota</taxon>
        <taxon>Gammaproteobacteria</taxon>
        <taxon>Oceanospirillales</taxon>
        <taxon>Halomonadaceae</taxon>
        <taxon>Halomonas</taxon>
    </lineage>
</organism>
<dbReference type="AlphaFoldDB" id="A0A7X5AME5"/>
<proteinExistence type="inferred from homology"/>
<dbReference type="InterPro" id="IPR001670">
    <property type="entry name" value="ADH_Fe/GldA"/>
</dbReference>
<dbReference type="InterPro" id="IPR039697">
    <property type="entry name" value="Alcohol_dehydrogenase_Fe"/>
</dbReference>
<reference evidence="6 7" key="1">
    <citation type="submission" date="2019-12" db="EMBL/GenBank/DDBJ databases">
        <title>Draft genome sequencing of Halomonas alimentaria DSM 15356.</title>
        <authorList>
            <person name="Pandiyan K."/>
            <person name="Kushwaha P."/>
            <person name="Gowdham M."/>
            <person name="Chakdar H."/>
            <person name="Singh A."/>
            <person name="Kumar M."/>
            <person name="Saxena A.K."/>
        </authorList>
    </citation>
    <scope>NUCLEOTIDE SEQUENCE [LARGE SCALE GENOMIC DNA]</scope>
    <source>
        <strain evidence="6 7">DSM 15356</strain>
    </source>
</reference>
<dbReference type="PANTHER" id="PTHR11496">
    <property type="entry name" value="ALCOHOL DEHYDROGENASE"/>
    <property type="match status" value="1"/>
</dbReference>
<dbReference type="EMBL" id="WUTT01000001">
    <property type="protein sequence ID" value="NAW32855.1"/>
    <property type="molecule type" value="Genomic_DNA"/>
</dbReference>
<comment type="cofactor">
    <cofactor evidence="1">
        <name>Fe cation</name>
        <dbReference type="ChEBI" id="CHEBI:24875"/>
    </cofactor>
</comment>
<evidence type="ECO:0000313" key="7">
    <source>
        <dbReference type="Proteomes" id="UP000487929"/>
    </source>
</evidence>
<dbReference type="Gene3D" id="3.40.50.1970">
    <property type="match status" value="1"/>
</dbReference>
<dbReference type="Pfam" id="PF25137">
    <property type="entry name" value="ADH_Fe_C"/>
    <property type="match status" value="1"/>
</dbReference>
<evidence type="ECO:0000256" key="2">
    <source>
        <dbReference type="ARBA" id="ARBA00007358"/>
    </source>
</evidence>
<feature type="domain" description="Alcohol dehydrogenase iron-type/glycerol dehydrogenase GldA" evidence="4">
    <location>
        <begin position="28"/>
        <end position="193"/>
    </location>
</feature>
<evidence type="ECO:0000256" key="3">
    <source>
        <dbReference type="ARBA" id="ARBA00023002"/>
    </source>
</evidence>
<dbReference type="CDD" id="cd08189">
    <property type="entry name" value="Fe-ADH-like"/>
    <property type="match status" value="1"/>
</dbReference>
<dbReference type="SUPFAM" id="SSF56796">
    <property type="entry name" value="Dehydroquinate synthase-like"/>
    <property type="match status" value="1"/>
</dbReference>